<sequence>MTDRIGVGIVGAGPVVQAIHLPTLARLTNRFEVRVILDIDENVATDVADRVSARATTDFQDLLDDPSVEVVAICTPAFLHAEQVIAALESNKRAVFCEKPLARTLAEAARIADAVERTGVPLVVGAMHTFDPGWLAVGDVVEKLAATAHTVRSSIALPFNNRFEDWATEIVQRPPRPEGGTPDAEALASLMSLGVLELAIHDLPVVRRFLPDADEVTVSAAVGLEPFGYAITAVAGDRMIELFGLISAQWQPKWEFEAISDDTMLHIEFTPSFVQAGSAVATVTMGGVSTTYGSYGHNGYEGEWRAIGDIVEGNLGLMPDIADLIDDLTFAIRLAEGAADVVRSAALSAEASA</sequence>
<organism evidence="3 4">
    <name type="scientific">Subtercola frigoramans</name>
    <dbReference type="NCBI Taxonomy" id="120298"/>
    <lineage>
        <taxon>Bacteria</taxon>
        <taxon>Bacillati</taxon>
        <taxon>Actinomycetota</taxon>
        <taxon>Actinomycetes</taxon>
        <taxon>Micrococcales</taxon>
        <taxon>Microbacteriaceae</taxon>
        <taxon>Subtercola</taxon>
    </lineage>
</organism>
<keyword evidence="4" id="KW-1185">Reference proteome</keyword>
<dbReference type="InterPro" id="IPR036291">
    <property type="entry name" value="NAD(P)-bd_dom_sf"/>
</dbReference>
<evidence type="ECO:0000313" key="3">
    <source>
        <dbReference type="EMBL" id="MBM7471002.1"/>
    </source>
</evidence>
<evidence type="ECO:0000259" key="2">
    <source>
        <dbReference type="Pfam" id="PF01408"/>
    </source>
</evidence>
<gene>
    <name evidence="3" type="ORF">JOE66_000636</name>
</gene>
<dbReference type="EMBL" id="JAFBBU010000001">
    <property type="protein sequence ID" value="MBM7471002.1"/>
    <property type="molecule type" value="Genomic_DNA"/>
</dbReference>
<dbReference type="Gene3D" id="3.40.50.720">
    <property type="entry name" value="NAD(P)-binding Rossmann-like Domain"/>
    <property type="match status" value="1"/>
</dbReference>
<comment type="caution">
    <text evidence="3">The sequence shown here is derived from an EMBL/GenBank/DDBJ whole genome shotgun (WGS) entry which is preliminary data.</text>
</comment>
<dbReference type="InterPro" id="IPR050463">
    <property type="entry name" value="Gfo/Idh/MocA_oxidrdct_glycsds"/>
</dbReference>
<protein>
    <submittedName>
        <fullName evidence="3">Dehydrogenase</fullName>
    </submittedName>
</protein>
<name>A0ABS2L1Q7_9MICO</name>
<reference evidence="3 4" key="1">
    <citation type="submission" date="2021-01" db="EMBL/GenBank/DDBJ databases">
        <title>Sequencing the genomes of 1000 actinobacteria strains.</title>
        <authorList>
            <person name="Klenk H.-P."/>
        </authorList>
    </citation>
    <scope>NUCLEOTIDE SEQUENCE [LARGE SCALE GENOMIC DNA]</scope>
    <source>
        <strain evidence="3 4">DSM 13057</strain>
    </source>
</reference>
<evidence type="ECO:0000313" key="4">
    <source>
        <dbReference type="Proteomes" id="UP000776164"/>
    </source>
</evidence>
<proteinExistence type="predicted"/>
<evidence type="ECO:0000256" key="1">
    <source>
        <dbReference type="ARBA" id="ARBA00023002"/>
    </source>
</evidence>
<accession>A0ABS2L1Q7</accession>
<dbReference type="Pfam" id="PF01408">
    <property type="entry name" value="GFO_IDH_MocA"/>
    <property type="match status" value="1"/>
</dbReference>
<dbReference type="PANTHER" id="PTHR43818">
    <property type="entry name" value="BCDNA.GH03377"/>
    <property type="match status" value="1"/>
</dbReference>
<feature type="domain" description="Gfo/Idh/MocA-like oxidoreductase N-terminal" evidence="2">
    <location>
        <begin position="5"/>
        <end position="125"/>
    </location>
</feature>
<dbReference type="RefSeq" id="WP_205106682.1">
    <property type="nucleotide sequence ID" value="NZ_BAAAHT010000017.1"/>
</dbReference>
<dbReference type="Proteomes" id="UP000776164">
    <property type="component" value="Unassembled WGS sequence"/>
</dbReference>
<keyword evidence="1" id="KW-0560">Oxidoreductase</keyword>
<dbReference type="InterPro" id="IPR000683">
    <property type="entry name" value="Gfo/Idh/MocA-like_OxRdtase_N"/>
</dbReference>
<dbReference type="SUPFAM" id="SSF51735">
    <property type="entry name" value="NAD(P)-binding Rossmann-fold domains"/>
    <property type="match status" value="1"/>
</dbReference>
<dbReference type="PANTHER" id="PTHR43818:SF11">
    <property type="entry name" value="BCDNA.GH03377"/>
    <property type="match status" value="1"/>
</dbReference>